<sequence length="470" mass="54878">MTWHKEGKRYHPENMVHPADAEAWRHFDGCHPEEAEEARSVRVELATDGFNPFGMTAAPYTCWPMFVIPLNLPPGMMFQRQNIFLSLIILGYLGDNMSVYMEPLIDDLLRAWEEGVWTYNRATKTNFQMRVWYMYSLHDLPMYGLFCDWCVHEKFPCPVCKTVIKFLWLKKGGKYSSFDKHRQFLPLDHPFRRDINNFTKGVVVEDTSPQMLTGVAVRAQLDAIRVNKEGGFVGYGEEHAWTQKSGLWRLPYMHELLILHNIDMMHTEKNIAEALWGTVMDIPDKIKDNVKARGDQTRLCNRPKLDILPPQNSRKWKKPPAEFILKKQERKEVLEWFQTLMFPDGYAANLRRGVNLATMQINGLKSHDYHIWIEQLLTVMVRGYLPNHVWLVLAELSNFFQILCAKELSQTVVAEMEKLAPVLLCKLEKIFSPIFFNLMQHMILHLPCEARMGAVQGSWCYSIERQQKVL</sequence>
<comment type="caution">
    <text evidence="2">The sequence shown here is derived from an EMBL/GenBank/DDBJ whole genome shotgun (WGS) entry which is preliminary data.</text>
</comment>
<dbReference type="InterPro" id="IPR025452">
    <property type="entry name" value="DUF4218"/>
</dbReference>
<dbReference type="Pfam" id="PF13960">
    <property type="entry name" value="DUF4218"/>
    <property type="match status" value="1"/>
</dbReference>
<keyword evidence="3" id="KW-1185">Reference proteome</keyword>
<dbReference type="Pfam" id="PF02992">
    <property type="entry name" value="Transposase_21"/>
    <property type="match status" value="1"/>
</dbReference>
<name>A0A3L6T149_PANMI</name>
<dbReference type="STRING" id="4540.A0A3L6T149"/>
<dbReference type="PANTHER" id="PTHR10775">
    <property type="entry name" value="OS08G0208400 PROTEIN"/>
    <property type="match status" value="1"/>
</dbReference>
<evidence type="ECO:0000313" key="3">
    <source>
        <dbReference type="Proteomes" id="UP000275267"/>
    </source>
</evidence>
<dbReference type="EMBL" id="PQIB02000003">
    <property type="protein sequence ID" value="RLN29525.1"/>
    <property type="molecule type" value="Genomic_DNA"/>
</dbReference>
<evidence type="ECO:0000313" key="2">
    <source>
        <dbReference type="EMBL" id="RLN29525.1"/>
    </source>
</evidence>
<dbReference type="PANTHER" id="PTHR10775:SF193">
    <property type="entry name" value="DUF4216 DOMAIN-CONTAINING PROTEIN"/>
    <property type="match status" value="1"/>
</dbReference>
<accession>A0A3L6T149</accession>
<dbReference type="OrthoDB" id="682521at2759"/>
<feature type="domain" description="DUF4218" evidence="1">
    <location>
        <begin position="403"/>
        <end position="468"/>
    </location>
</feature>
<gene>
    <name evidence="2" type="ORF">C2845_PM05G03140</name>
</gene>
<protein>
    <recommendedName>
        <fullName evidence="1">DUF4218 domain-containing protein</fullName>
    </recommendedName>
</protein>
<reference evidence="3" key="1">
    <citation type="journal article" date="2019" name="Nat. Commun.">
        <title>The genome of broomcorn millet.</title>
        <authorList>
            <person name="Zou C."/>
            <person name="Miki D."/>
            <person name="Li D."/>
            <person name="Tang Q."/>
            <person name="Xiao L."/>
            <person name="Rajput S."/>
            <person name="Deng P."/>
            <person name="Jia W."/>
            <person name="Huang R."/>
            <person name="Zhang M."/>
            <person name="Sun Y."/>
            <person name="Hu J."/>
            <person name="Fu X."/>
            <person name="Schnable P.S."/>
            <person name="Li F."/>
            <person name="Zhang H."/>
            <person name="Feng B."/>
            <person name="Zhu X."/>
            <person name="Liu R."/>
            <person name="Schnable J.C."/>
            <person name="Zhu J.-K."/>
            <person name="Zhang H."/>
        </authorList>
    </citation>
    <scope>NUCLEOTIDE SEQUENCE [LARGE SCALE GENOMIC DNA]</scope>
</reference>
<dbReference type="InterPro" id="IPR004242">
    <property type="entry name" value="Transposase_21"/>
</dbReference>
<proteinExistence type="predicted"/>
<organism evidence="2 3">
    <name type="scientific">Panicum miliaceum</name>
    <name type="common">Proso millet</name>
    <name type="synonym">Broomcorn millet</name>
    <dbReference type="NCBI Taxonomy" id="4540"/>
    <lineage>
        <taxon>Eukaryota</taxon>
        <taxon>Viridiplantae</taxon>
        <taxon>Streptophyta</taxon>
        <taxon>Embryophyta</taxon>
        <taxon>Tracheophyta</taxon>
        <taxon>Spermatophyta</taxon>
        <taxon>Magnoliopsida</taxon>
        <taxon>Liliopsida</taxon>
        <taxon>Poales</taxon>
        <taxon>Poaceae</taxon>
        <taxon>PACMAD clade</taxon>
        <taxon>Panicoideae</taxon>
        <taxon>Panicodae</taxon>
        <taxon>Paniceae</taxon>
        <taxon>Panicinae</taxon>
        <taxon>Panicum</taxon>
        <taxon>Panicum sect. Panicum</taxon>
    </lineage>
</organism>
<dbReference type="AlphaFoldDB" id="A0A3L6T149"/>
<evidence type="ECO:0000259" key="1">
    <source>
        <dbReference type="Pfam" id="PF13960"/>
    </source>
</evidence>
<dbReference type="Proteomes" id="UP000275267">
    <property type="component" value="Unassembled WGS sequence"/>
</dbReference>